<evidence type="ECO:0000313" key="1">
    <source>
        <dbReference type="EMBL" id="JAE25683.1"/>
    </source>
</evidence>
<accession>A0A0A9GYJ9</accession>
<proteinExistence type="predicted"/>
<reference evidence="1" key="2">
    <citation type="journal article" date="2015" name="Data Brief">
        <title>Shoot transcriptome of the giant reed, Arundo donax.</title>
        <authorList>
            <person name="Barrero R.A."/>
            <person name="Guerrero F.D."/>
            <person name="Moolhuijzen P."/>
            <person name="Goolsby J.A."/>
            <person name="Tidwell J."/>
            <person name="Bellgard S.E."/>
            <person name="Bellgard M.I."/>
        </authorList>
    </citation>
    <scope>NUCLEOTIDE SEQUENCE</scope>
    <source>
        <tissue evidence="1">Shoot tissue taken approximately 20 cm above the soil surface</tissue>
    </source>
</reference>
<protein>
    <submittedName>
        <fullName evidence="1">Uncharacterized protein</fullName>
    </submittedName>
</protein>
<name>A0A0A9GYJ9_ARUDO</name>
<dbReference type="AlphaFoldDB" id="A0A0A9GYJ9"/>
<organism evidence="1">
    <name type="scientific">Arundo donax</name>
    <name type="common">Giant reed</name>
    <name type="synonym">Donax arundinaceus</name>
    <dbReference type="NCBI Taxonomy" id="35708"/>
    <lineage>
        <taxon>Eukaryota</taxon>
        <taxon>Viridiplantae</taxon>
        <taxon>Streptophyta</taxon>
        <taxon>Embryophyta</taxon>
        <taxon>Tracheophyta</taxon>
        <taxon>Spermatophyta</taxon>
        <taxon>Magnoliopsida</taxon>
        <taxon>Liliopsida</taxon>
        <taxon>Poales</taxon>
        <taxon>Poaceae</taxon>
        <taxon>PACMAD clade</taxon>
        <taxon>Arundinoideae</taxon>
        <taxon>Arundineae</taxon>
        <taxon>Arundo</taxon>
    </lineage>
</organism>
<dbReference type="EMBL" id="GBRH01172213">
    <property type="protein sequence ID" value="JAE25683.1"/>
    <property type="molecule type" value="Transcribed_RNA"/>
</dbReference>
<reference evidence="1" key="1">
    <citation type="submission" date="2014-09" db="EMBL/GenBank/DDBJ databases">
        <authorList>
            <person name="Magalhaes I.L.F."/>
            <person name="Oliveira U."/>
            <person name="Santos F.R."/>
            <person name="Vidigal T.H.D.A."/>
            <person name="Brescovit A.D."/>
            <person name="Santos A.J."/>
        </authorList>
    </citation>
    <scope>NUCLEOTIDE SEQUENCE</scope>
    <source>
        <tissue evidence="1">Shoot tissue taken approximately 20 cm above the soil surface</tissue>
    </source>
</reference>
<sequence length="19" mass="2120">MTHHDTEFFAGIKLNSSNA</sequence>